<dbReference type="NCBIfam" id="NF004609">
    <property type="entry name" value="PRK05939.1"/>
    <property type="match status" value="1"/>
</dbReference>
<comment type="cofactor">
    <cofactor evidence="1 6">
        <name>pyridoxal 5'-phosphate</name>
        <dbReference type="ChEBI" id="CHEBI:597326"/>
    </cofactor>
</comment>
<evidence type="ECO:0000256" key="5">
    <source>
        <dbReference type="PIRSR" id="PIRSR001434-2"/>
    </source>
</evidence>
<dbReference type="Gene3D" id="3.40.640.10">
    <property type="entry name" value="Type I PLP-dependent aspartate aminotransferase-like (Major domain)"/>
    <property type="match status" value="1"/>
</dbReference>
<dbReference type="InterPro" id="IPR015421">
    <property type="entry name" value="PyrdxlP-dep_Trfase_major"/>
</dbReference>
<sequence length="413" mass="44296">MSKQGFTTDIVHGDRITGSEHGGVHQPIHTSVQYGFERVEDLIGVFQGTKKGGFNYARQGTPTTAALERKITRLEEGAGTICFSTGMAAITATFLTLLRAGDHLVSSRYVFGNTNSLFGTLRTLGIEVTTVDACDVENVKHAIRPNTRMVFVETIANPGTQIPDLQGIGDVCREHGIAYVVDNTITSPALFKPKAVGASLVINSLTKTIAGHGAALGGAVTDTGLFDWSTYPNIADDYRRSAAKEQGLLQIRKKGLRDMGASLSSEQAHTIAMGAETLALRVKQSSDNALALAQFLEGHEAIGKVFYPGLKSHPQYEVAQALFKGASWLLSFELLNTERMIEVVNALKLPIKATGLGDTRTLIIPVAPTIFFEAGAETRKTMGISDGMLRLSAGIEDIDDLIEDFSQALKLAA</sequence>
<feature type="modified residue" description="N6-(pyridoxal phosphate)lysine" evidence="5">
    <location>
        <position position="207"/>
    </location>
</feature>
<keyword evidence="4 5" id="KW-0663">Pyridoxal phosphate</keyword>
<reference evidence="7 8" key="1">
    <citation type="submission" date="2019-03" db="EMBL/GenBank/DDBJ databases">
        <title>Paraburkholderia sp. 7MH5, isolated from subtropical forest soil.</title>
        <authorList>
            <person name="Gao Z.-H."/>
            <person name="Qiu L.-H."/>
        </authorList>
    </citation>
    <scope>NUCLEOTIDE SEQUENCE [LARGE SCALE GENOMIC DNA]</scope>
    <source>
        <strain evidence="7 8">7MH5</strain>
    </source>
</reference>
<evidence type="ECO:0000256" key="6">
    <source>
        <dbReference type="RuleBase" id="RU362118"/>
    </source>
</evidence>
<accession>A0A4P7CZA7</accession>
<organism evidence="7 8">
    <name type="scientific">Paraburkholderia pallida</name>
    <dbReference type="NCBI Taxonomy" id="2547399"/>
    <lineage>
        <taxon>Bacteria</taxon>
        <taxon>Pseudomonadati</taxon>
        <taxon>Pseudomonadota</taxon>
        <taxon>Betaproteobacteria</taxon>
        <taxon>Burkholderiales</taxon>
        <taxon>Burkholderiaceae</taxon>
        <taxon>Paraburkholderia</taxon>
    </lineage>
</organism>
<evidence type="ECO:0000256" key="3">
    <source>
        <dbReference type="ARBA" id="ARBA00022679"/>
    </source>
</evidence>
<dbReference type="Pfam" id="PF01053">
    <property type="entry name" value="Cys_Met_Meta_PP"/>
    <property type="match status" value="1"/>
</dbReference>
<dbReference type="RefSeq" id="WP_134756584.1">
    <property type="nucleotide sequence ID" value="NZ_CP038150.1"/>
</dbReference>
<dbReference type="GO" id="GO:0030170">
    <property type="term" value="F:pyridoxal phosphate binding"/>
    <property type="evidence" value="ECO:0007669"/>
    <property type="project" value="InterPro"/>
</dbReference>
<dbReference type="PANTHER" id="PTHR43797">
    <property type="entry name" value="HOMOCYSTEINE/CYSTEINE SYNTHASE"/>
    <property type="match status" value="1"/>
</dbReference>
<comment type="similarity">
    <text evidence="2 6">Belongs to the trans-sulfuration enzymes family.</text>
</comment>
<dbReference type="InterPro" id="IPR006235">
    <property type="entry name" value="OAc-hSer/O-AcSer_sulfhydrylase"/>
</dbReference>
<dbReference type="Gene3D" id="3.90.1150.10">
    <property type="entry name" value="Aspartate Aminotransferase, domain 1"/>
    <property type="match status" value="1"/>
</dbReference>
<evidence type="ECO:0000313" key="7">
    <source>
        <dbReference type="EMBL" id="QBR01679.1"/>
    </source>
</evidence>
<dbReference type="FunFam" id="3.40.640.10:FF:000046">
    <property type="entry name" value="Cystathionine gamma-lyase"/>
    <property type="match status" value="1"/>
</dbReference>
<dbReference type="GO" id="GO:0003961">
    <property type="term" value="F:O-acetylhomoserine aminocarboxypropyltransferase activity"/>
    <property type="evidence" value="ECO:0007669"/>
    <property type="project" value="TreeGrafter"/>
</dbReference>
<keyword evidence="3" id="KW-0808">Transferase</keyword>
<evidence type="ECO:0000256" key="2">
    <source>
        <dbReference type="ARBA" id="ARBA00009077"/>
    </source>
</evidence>
<proteinExistence type="inferred from homology"/>
<dbReference type="GO" id="GO:0071269">
    <property type="term" value="P:L-homocysteine biosynthetic process"/>
    <property type="evidence" value="ECO:0007669"/>
    <property type="project" value="TreeGrafter"/>
</dbReference>
<dbReference type="KEGG" id="ppai:E1956_31450"/>
<dbReference type="GO" id="GO:0004124">
    <property type="term" value="F:cysteine synthase activity"/>
    <property type="evidence" value="ECO:0007669"/>
    <property type="project" value="TreeGrafter"/>
</dbReference>
<dbReference type="AlphaFoldDB" id="A0A4P7CZA7"/>
<keyword evidence="8" id="KW-1185">Reference proteome</keyword>
<name>A0A4P7CZA7_9BURK</name>
<dbReference type="EMBL" id="CP038150">
    <property type="protein sequence ID" value="QBR01679.1"/>
    <property type="molecule type" value="Genomic_DNA"/>
</dbReference>
<dbReference type="PANTHER" id="PTHR43797:SF2">
    <property type="entry name" value="HOMOCYSTEINE_CYSTEINE SYNTHASE"/>
    <property type="match status" value="1"/>
</dbReference>
<gene>
    <name evidence="7" type="ORF">E1956_31450</name>
</gene>
<dbReference type="InterPro" id="IPR015424">
    <property type="entry name" value="PyrdxlP-dep_Trfase"/>
</dbReference>
<dbReference type="InterPro" id="IPR015422">
    <property type="entry name" value="PyrdxlP-dep_Trfase_small"/>
</dbReference>
<evidence type="ECO:0000313" key="8">
    <source>
        <dbReference type="Proteomes" id="UP000295727"/>
    </source>
</evidence>
<dbReference type="InterPro" id="IPR000277">
    <property type="entry name" value="Cys/Met-Metab_PyrdxlP-dep_enz"/>
</dbReference>
<evidence type="ECO:0000256" key="4">
    <source>
        <dbReference type="ARBA" id="ARBA00022898"/>
    </source>
</evidence>
<dbReference type="GO" id="GO:0006535">
    <property type="term" value="P:cysteine biosynthetic process from serine"/>
    <property type="evidence" value="ECO:0007669"/>
    <property type="project" value="TreeGrafter"/>
</dbReference>
<dbReference type="PIRSF" id="PIRSF001434">
    <property type="entry name" value="CGS"/>
    <property type="match status" value="1"/>
</dbReference>
<dbReference type="GO" id="GO:0005737">
    <property type="term" value="C:cytoplasm"/>
    <property type="evidence" value="ECO:0007669"/>
    <property type="project" value="TreeGrafter"/>
</dbReference>
<dbReference type="Proteomes" id="UP000295727">
    <property type="component" value="Chromosome 3"/>
</dbReference>
<dbReference type="SUPFAM" id="SSF53383">
    <property type="entry name" value="PLP-dependent transferases"/>
    <property type="match status" value="1"/>
</dbReference>
<dbReference type="GO" id="GO:0019346">
    <property type="term" value="P:transsulfuration"/>
    <property type="evidence" value="ECO:0007669"/>
    <property type="project" value="InterPro"/>
</dbReference>
<dbReference type="OrthoDB" id="9805807at2"/>
<evidence type="ECO:0000256" key="1">
    <source>
        <dbReference type="ARBA" id="ARBA00001933"/>
    </source>
</evidence>
<protein>
    <submittedName>
        <fullName evidence="7">Cystathionine gamma-synthase family protein</fullName>
    </submittedName>
</protein>